<reference evidence="1" key="2">
    <citation type="journal article" date="2015" name="Fish Shellfish Immunol.">
        <title>Early steps in the European eel (Anguilla anguilla)-Vibrio vulnificus interaction in the gills: Role of the RtxA13 toxin.</title>
        <authorList>
            <person name="Callol A."/>
            <person name="Pajuelo D."/>
            <person name="Ebbesson L."/>
            <person name="Teles M."/>
            <person name="MacKenzie S."/>
            <person name="Amaro C."/>
        </authorList>
    </citation>
    <scope>NUCLEOTIDE SEQUENCE</scope>
</reference>
<name>A0A0E9SNM6_ANGAN</name>
<organism evidence="1">
    <name type="scientific">Anguilla anguilla</name>
    <name type="common">European freshwater eel</name>
    <name type="synonym">Muraena anguilla</name>
    <dbReference type="NCBI Taxonomy" id="7936"/>
    <lineage>
        <taxon>Eukaryota</taxon>
        <taxon>Metazoa</taxon>
        <taxon>Chordata</taxon>
        <taxon>Craniata</taxon>
        <taxon>Vertebrata</taxon>
        <taxon>Euteleostomi</taxon>
        <taxon>Actinopterygii</taxon>
        <taxon>Neopterygii</taxon>
        <taxon>Teleostei</taxon>
        <taxon>Anguilliformes</taxon>
        <taxon>Anguillidae</taxon>
        <taxon>Anguilla</taxon>
    </lineage>
</organism>
<evidence type="ECO:0000313" key="1">
    <source>
        <dbReference type="EMBL" id="JAH42255.1"/>
    </source>
</evidence>
<dbReference type="EMBL" id="GBXM01066322">
    <property type="protein sequence ID" value="JAH42255.1"/>
    <property type="molecule type" value="Transcribed_RNA"/>
</dbReference>
<reference evidence="1" key="1">
    <citation type="submission" date="2014-11" db="EMBL/GenBank/DDBJ databases">
        <authorList>
            <person name="Amaro Gonzalez C."/>
        </authorList>
    </citation>
    <scope>NUCLEOTIDE SEQUENCE</scope>
</reference>
<sequence length="16" mass="1926">MSFFPLRGLENKCLRD</sequence>
<proteinExistence type="predicted"/>
<accession>A0A0E9SNM6</accession>
<dbReference type="AlphaFoldDB" id="A0A0E9SNM6"/>
<protein>
    <submittedName>
        <fullName evidence="1">Uncharacterized protein</fullName>
    </submittedName>
</protein>